<dbReference type="AlphaFoldDB" id="A6HMQ2"/>
<proteinExistence type="predicted"/>
<evidence type="ECO:0000313" key="1">
    <source>
        <dbReference type="EMBL" id="EDL79303.1"/>
    </source>
</evidence>
<protein>
    <submittedName>
        <fullName evidence="1">RCG26238</fullName>
    </submittedName>
</protein>
<accession>A6HMQ2</accession>
<dbReference type="EMBL" id="CH473949">
    <property type="protein sequence ID" value="EDL79303.1"/>
    <property type="molecule type" value="Genomic_DNA"/>
</dbReference>
<sequence length="32" mass="3469">MQLRQQAFSLAALAVLELRDLPSSASQVLALK</sequence>
<evidence type="ECO:0000313" key="2">
    <source>
        <dbReference type="Proteomes" id="UP000234681"/>
    </source>
</evidence>
<feature type="non-terminal residue" evidence="1">
    <location>
        <position position="32"/>
    </location>
</feature>
<organism evidence="1 2">
    <name type="scientific">Rattus norvegicus</name>
    <name type="common">Rat</name>
    <dbReference type="NCBI Taxonomy" id="10116"/>
    <lineage>
        <taxon>Eukaryota</taxon>
        <taxon>Metazoa</taxon>
        <taxon>Chordata</taxon>
        <taxon>Craniata</taxon>
        <taxon>Vertebrata</taxon>
        <taxon>Euteleostomi</taxon>
        <taxon>Mammalia</taxon>
        <taxon>Eutheria</taxon>
        <taxon>Euarchontoglires</taxon>
        <taxon>Glires</taxon>
        <taxon>Rodentia</taxon>
        <taxon>Myomorpha</taxon>
        <taxon>Muroidea</taxon>
        <taxon>Muridae</taxon>
        <taxon>Murinae</taxon>
        <taxon>Rattus</taxon>
    </lineage>
</organism>
<name>A6HMQ2_RAT</name>
<reference evidence="2" key="1">
    <citation type="submission" date="2005-09" db="EMBL/GenBank/DDBJ databases">
        <authorList>
            <person name="Mural R.J."/>
            <person name="Li P.W."/>
            <person name="Adams M.D."/>
            <person name="Amanatides P.G."/>
            <person name="Baden-Tillson H."/>
            <person name="Barnstead M."/>
            <person name="Chin S.H."/>
            <person name="Dew I."/>
            <person name="Evans C.A."/>
            <person name="Ferriera S."/>
            <person name="Flanigan M."/>
            <person name="Fosler C."/>
            <person name="Glodek A."/>
            <person name="Gu Z."/>
            <person name="Holt R.A."/>
            <person name="Jennings D."/>
            <person name="Kraft C.L."/>
            <person name="Lu F."/>
            <person name="Nguyen T."/>
            <person name="Nusskern D.R."/>
            <person name="Pfannkoch C.M."/>
            <person name="Sitter C."/>
            <person name="Sutton G.G."/>
            <person name="Venter J.C."/>
            <person name="Wang Z."/>
            <person name="Woodage T."/>
            <person name="Zheng X.H."/>
            <person name="Zhong F."/>
        </authorList>
    </citation>
    <scope>NUCLEOTIDE SEQUENCE [LARGE SCALE GENOMIC DNA]</scope>
    <source>
        <strain>BN</strain>
        <strain evidence="2">Sprague-Dawley</strain>
    </source>
</reference>
<dbReference type="Proteomes" id="UP000234681">
    <property type="component" value="Chromosome 3"/>
</dbReference>
<gene>
    <name evidence="1" type="ORF">rCG_26238</name>
</gene>